<dbReference type="InterPro" id="IPR022137">
    <property type="entry name" value="Znf_prot_DUF3669"/>
</dbReference>
<dbReference type="PANTHER" id="PTHR40780:SF2">
    <property type="entry name" value="DUF3669 DOMAIN-CONTAINING PROTEIN"/>
    <property type="match status" value="1"/>
</dbReference>
<gene>
    <name evidence="2" type="ORF">MKZ38_001342</name>
</gene>
<dbReference type="PANTHER" id="PTHR40780">
    <property type="entry name" value="DUF3669 DOMAIN-CONTAINING PROTEIN"/>
    <property type="match status" value="1"/>
</dbReference>
<evidence type="ECO:0000313" key="3">
    <source>
        <dbReference type="Proteomes" id="UP001201980"/>
    </source>
</evidence>
<dbReference type="EMBL" id="JAKWBI020000136">
    <property type="protein sequence ID" value="KAJ2901804.1"/>
    <property type="molecule type" value="Genomic_DNA"/>
</dbReference>
<proteinExistence type="predicted"/>
<dbReference type="Proteomes" id="UP001201980">
    <property type="component" value="Unassembled WGS sequence"/>
</dbReference>
<dbReference type="Pfam" id="PF12417">
    <property type="entry name" value="DUF3669"/>
    <property type="match status" value="1"/>
</dbReference>
<organism evidence="2 3">
    <name type="scientific">Zalerion maritima</name>
    <dbReference type="NCBI Taxonomy" id="339359"/>
    <lineage>
        <taxon>Eukaryota</taxon>
        <taxon>Fungi</taxon>
        <taxon>Dikarya</taxon>
        <taxon>Ascomycota</taxon>
        <taxon>Pezizomycotina</taxon>
        <taxon>Sordariomycetes</taxon>
        <taxon>Lulworthiomycetidae</taxon>
        <taxon>Lulworthiales</taxon>
        <taxon>Lulworthiaceae</taxon>
        <taxon>Zalerion</taxon>
    </lineage>
</organism>
<evidence type="ECO:0000313" key="2">
    <source>
        <dbReference type="EMBL" id="KAJ2901804.1"/>
    </source>
</evidence>
<comment type="caution">
    <text evidence="2">The sequence shown here is derived from an EMBL/GenBank/DDBJ whole genome shotgun (WGS) entry which is preliminary data.</text>
</comment>
<protein>
    <recommendedName>
        <fullName evidence="1">DUF3669 domain-containing protein</fullName>
    </recommendedName>
</protein>
<accession>A0AAD5WTW0</accession>
<keyword evidence="3" id="KW-1185">Reference proteome</keyword>
<sequence>MDSTLRDSLTTSTLRKIGAGACGTVYGNANPIVLKLAKHDNWDDNAIGLRNDYKMHNKIFEAFHTHSVTDIKIPACHYFVGKDRSPSFNEDLKTIADATGVANQPNTAIASERITPLPLQTRQRLIEKHCPKQLQERALECESNTDCLVRIYLGAMKGWSAQRFFSLRNFKLYLGKMKEMDLDVNYMATALGQALAAIHWGARTDGRDVEFVLGSSRETRKMEKGTAGKLQEVFGSKTEIWLLDFNLVREIAVDEAGVETAVDAFMGNDPYCPRPLGETQEERECWDVFVEKYSEVAGKILKGDHTHLPGLFLSGVVEKQREKKEALAALRCQFETSGANGVGLETLGPRERCG</sequence>
<dbReference type="AlphaFoldDB" id="A0AAD5WTW0"/>
<reference evidence="2" key="1">
    <citation type="submission" date="2022-07" db="EMBL/GenBank/DDBJ databases">
        <title>Draft genome sequence of Zalerion maritima ATCC 34329, a (micro)plastics degrading marine fungus.</title>
        <authorList>
            <person name="Paco A."/>
            <person name="Goncalves M.F.M."/>
            <person name="Rocha-Santos T.A.P."/>
            <person name="Alves A."/>
        </authorList>
    </citation>
    <scope>NUCLEOTIDE SEQUENCE</scope>
    <source>
        <strain evidence="2">ATCC 34329</strain>
    </source>
</reference>
<evidence type="ECO:0000259" key="1">
    <source>
        <dbReference type="Pfam" id="PF12417"/>
    </source>
</evidence>
<name>A0AAD5WTW0_9PEZI</name>
<feature type="domain" description="DUF3669" evidence="1">
    <location>
        <begin position="240"/>
        <end position="303"/>
    </location>
</feature>